<dbReference type="InterPro" id="IPR045243">
    <property type="entry name" value="Rna14-like"/>
</dbReference>
<dbReference type="OrthoDB" id="26282at2759"/>
<feature type="region of interest" description="Disordered" evidence="4">
    <location>
        <begin position="963"/>
        <end position="989"/>
    </location>
</feature>
<evidence type="ECO:0000313" key="6">
    <source>
        <dbReference type="EMBL" id="GEM09380.1"/>
    </source>
</evidence>
<feature type="compositionally biased region" description="Polar residues" evidence="4">
    <location>
        <begin position="68"/>
        <end position="88"/>
    </location>
</feature>
<dbReference type="GO" id="GO:0180010">
    <property type="term" value="P:co-transcriptional mRNA 3'-end processing, cleavage and polyadenylation pathway"/>
    <property type="evidence" value="ECO:0007669"/>
    <property type="project" value="UniProtKB-UniRule"/>
</dbReference>
<dbReference type="InterPro" id="IPR008847">
    <property type="entry name" value="Suf"/>
</dbReference>
<keyword evidence="2 3" id="KW-0539">Nucleus</keyword>
<feature type="compositionally biased region" description="Low complexity" evidence="4">
    <location>
        <begin position="853"/>
        <end position="862"/>
    </location>
</feature>
<comment type="function">
    <text evidence="3">Component of the cleavage factor IA (CFIA) complex, which is involved in the endonucleolytic cleavage during polyadenylation-dependent pre-mRNA 3'-end formation.</text>
</comment>
<protein>
    <recommendedName>
        <fullName evidence="3">mRNA 3'-end-processing protein RNA14</fullName>
    </recommendedName>
</protein>
<dbReference type="GO" id="GO:0005634">
    <property type="term" value="C:nucleus"/>
    <property type="evidence" value="ECO:0007669"/>
    <property type="project" value="UniProtKB-SubCell"/>
</dbReference>
<dbReference type="GO" id="GO:0003729">
    <property type="term" value="F:mRNA binding"/>
    <property type="evidence" value="ECO:0007669"/>
    <property type="project" value="TreeGrafter"/>
</dbReference>
<dbReference type="Gene3D" id="1.25.40.1040">
    <property type="match status" value="1"/>
</dbReference>
<dbReference type="SUPFAM" id="SSF48452">
    <property type="entry name" value="TPR-like"/>
    <property type="match status" value="2"/>
</dbReference>
<sequence>MSDPSTQTVDPRRARMQQNARATASSPATLQPQQAPAHAETSAAGIGQPEESTPAPSEPTATLADIPSTDTIAFSLPQSALSPATPQQAARPDSVTATPAAEDPSAPTAGDRSASQDMDAAIAATLAMETADRQTASNGLQSTAAAVAETIGRDEASTPTLYTAAASEGDVPGAVATPPPAAPATSAAPAEDAPHVSASTAVADPKGKGAATSSLSRVAQLTARVEKDPLDGEAQLALLQDAEQKGDLERTREVYEKFLSVFPDAAQQWIAYCNLELSHNLFERVEAIFGRCCLNSTSVDLWRFYLDYIRRVNPIDPANIDAAKTARAVIGAAFEFALSHVGHDRRAGEIWSEYIAFLREAPTRGNWEDQQKMDSLRKAFQRAVQAPVNNVEAIWQDYNAFENNLSKMTAKKFIAELSPAYMTARKTLRELRAQHDHLYTPVLPHRPSWTSAEDRDALEGWKAYLAYEETNPLEIEDQGQLAQRVAFAYRKAIANLRFYPEVWYLAAGFNLKSGRVDDARKQLRDGLTANAGSLLLAYTLADIEEGRSDFTTCYGIYDSLIEHLNSRISSLDADIEAEVASAVADMEVEHVAQIKAAQDDGREEEAESVEAREKRSQEIEELKKEIRERKAPEMETVKKAVANVWITEMRFARRSDGLRQARQVFLKAKKSPNLTWQVVEASAAMEMYWNSEPKVATNVFELGLKSFAKEPEYVLRYLDFLISQNNSNNARALFERTIAIIEPAKAKAIWDRMAQYEFQYGDYLAAQKMAQRYAETFPETPATFRFAQQHQSAGLEDAFSLDLGPSFVRQIKRDTRARSPSPQRGRHKRGLSVDRDGADGDQDSSDAKRARRGMSPSPAPSSTGGGGSGWRPHGSEDHRRHAREAAPALNRAQPYMLDPRGNDVAILPDAVVFFLSLLPPAASFNGPHLNPASIMDIIGTTILPGSAPGPGLPGERLGIPPRPKPQRPAYGGGGGGGGVGGGYGGGRRY</sequence>
<evidence type="ECO:0000313" key="7">
    <source>
        <dbReference type="Proteomes" id="UP000321518"/>
    </source>
</evidence>
<dbReference type="GO" id="GO:0005737">
    <property type="term" value="C:cytoplasm"/>
    <property type="evidence" value="ECO:0007669"/>
    <property type="project" value="UniProtKB-SubCell"/>
</dbReference>
<keyword evidence="3" id="KW-0963">Cytoplasm</keyword>
<keyword evidence="1" id="KW-0677">Repeat</keyword>
<feature type="domain" description="Suppressor of forked" evidence="5">
    <location>
        <begin position="217"/>
        <end position="796"/>
    </location>
</feature>
<evidence type="ECO:0000256" key="4">
    <source>
        <dbReference type="SAM" id="MobiDB-lite"/>
    </source>
</evidence>
<gene>
    <name evidence="6" type="ORF">Rt10032_c07g3397</name>
</gene>
<feature type="region of interest" description="Disordered" evidence="4">
    <location>
        <begin position="1"/>
        <end position="121"/>
    </location>
</feature>
<organism evidence="6 7">
    <name type="scientific">Rhodotorula toruloides</name>
    <name type="common">Yeast</name>
    <name type="synonym">Rhodosporidium toruloides</name>
    <dbReference type="NCBI Taxonomy" id="5286"/>
    <lineage>
        <taxon>Eukaryota</taxon>
        <taxon>Fungi</taxon>
        <taxon>Dikarya</taxon>
        <taxon>Basidiomycota</taxon>
        <taxon>Pucciniomycotina</taxon>
        <taxon>Microbotryomycetes</taxon>
        <taxon>Sporidiobolales</taxon>
        <taxon>Sporidiobolaceae</taxon>
        <taxon>Rhodotorula</taxon>
    </lineage>
</organism>
<dbReference type="SMART" id="SM00386">
    <property type="entry name" value="HAT"/>
    <property type="match status" value="7"/>
</dbReference>
<comment type="subcellular location">
    <subcellularLocation>
        <location evidence="3">Nucleus</location>
    </subcellularLocation>
    <subcellularLocation>
        <location evidence="3">Cytoplasm</location>
    </subcellularLocation>
    <text evidence="3">Nucleus and/or cytoplasm.</text>
</comment>
<dbReference type="PANTHER" id="PTHR19980">
    <property type="entry name" value="RNA CLEAVAGE STIMULATION FACTOR"/>
    <property type="match status" value="1"/>
</dbReference>
<dbReference type="Pfam" id="PF05843">
    <property type="entry name" value="Suf"/>
    <property type="match status" value="1"/>
</dbReference>
<accession>A0A511KG81</accession>
<feature type="region of interest" description="Disordered" evidence="4">
    <location>
        <begin position="170"/>
        <end position="210"/>
    </location>
</feature>
<proteinExistence type="predicted"/>
<dbReference type="EMBL" id="BJWK01000007">
    <property type="protein sequence ID" value="GEM09380.1"/>
    <property type="molecule type" value="Genomic_DNA"/>
</dbReference>
<feature type="compositionally biased region" description="Polar residues" evidence="4">
    <location>
        <begin position="16"/>
        <end position="34"/>
    </location>
</feature>
<dbReference type="InterPro" id="IPR011990">
    <property type="entry name" value="TPR-like_helical_dom_sf"/>
</dbReference>
<evidence type="ECO:0000256" key="2">
    <source>
        <dbReference type="ARBA" id="ARBA00023242"/>
    </source>
</evidence>
<name>A0A511KG81_RHOTO</name>
<feature type="compositionally biased region" description="Low complexity" evidence="4">
    <location>
        <begin position="49"/>
        <end position="62"/>
    </location>
</feature>
<reference evidence="6 7" key="1">
    <citation type="submission" date="2019-07" db="EMBL/GenBank/DDBJ databases">
        <title>Rhodotorula toruloides NBRC10032 genome sequencing.</title>
        <authorList>
            <person name="Shida Y."/>
            <person name="Takaku H."/>
            <person name="Ogasawara W."/>
            <person name="Mori K."/>
        </authorList>
    </citation>
    <scope>NUCLEOTIDE SEQUENCE [LARGE SCALE GENOMIC DNA]</scope>
    <source>
        <strain evidence="6 7">NBRC10032</strain>
    </source>
</reference>
<dbReference type="AlphaFoldDB" id="A0A511KG81"/>
<dbReference type="PANTHER" id="PTHR19980:SF0">
    <property type="entry name" value="CLEAVAGE STIMULATION FACTOR SUBUNIT 3"/>
    <property type="match status" value="1"/>
</dbReference>
<evidence type="ECO:0000256" key="3">
    <source>
        <dbReference type="RuleBase" id="RU369035"/>
    </source>
</evidence>
<evidence type="ECO:0000256" key="1">
    <source>
        <dbReference type="ARBA" id="ARBA00022737"/>
    </source>
</evidence>
<dbReference type="Proteomes" id="UP000321518">
    <property type="component" value="Unassembled WGS sequence"/>
</dbReference>
<dbReference type="Gene3D" id="1.25.40.10">
    <property type="entry name" value="Tetratricopeptide repeat domain"/>
    <property type="match status" value="1"/>
</dbReference>
<dbReference type="InterPro" id="IPR003107">
    <property type="entry name" value="HAT"/>
</dbReference>
<feature type="region of interest" description="Disordered" evidence="4">
    <location>
        <begin position="810"/>
        <end position="882"/>
    </location>
</feature>
<feature type="compositionally biased region" description="Gly residues" evidence="4">
    <location>
        <begin position="970"/>
        <end position="989"/>
    </location>
</feature>
<evidence type="ECO:0000259" key="5">
    <source>
        <dbReference type="Pfam" id="PF05843"/>
    </source>
</evidence>
<feature type="region of interest" description="Disordered" evidence="4">
    <location>
        <begin position="595"/>
        <end position="615"/>
    </location>
</feature>
<keyword evidence="3" id="KW-0507">mRNA processing</keyword>
<comment type="caution">
    <text evidence="6">The sequence shown here is derived from an EMBL/GenBank/DDBJ whole genome shotgun (WGS) entry which is preliminary data.</text>
</comment>